<evidence type="ECO:0000313" key="1">
    <source>
        <dbReference type="EMBL" id="KAG5533682.1"/>
    </source>
</evidence>
<sequence>MLSKFGVCFGNNVRGLHLLFGDMEDEAIRFDEVYAEVEVLGLWQFHRLLYVSHTLLVLIKPADWVTRPSRYMMCFDVRVRCLLLTLDSTYKYFDFEVILVDRATMPSAMTQGSIGYATLFTSTESFKV</sequence>
<reference evidence="1" key="1">
    <citation type="submission" date="2020-08" db="EMBL/GenBank/DDBJ databases">
        <title>Plant Genome Project.</title>
        <authorList>
            <person name="Zhang R.-G."/>
        </authorList>
    </citation>
    <scope>NUCLEOTIDE SEQUENCE</scope>
    <source>
        <strain evidence="1">WSP0</strain>
        <tissue evidence="1">Leaf</tissue>
    </source>
</reference>
<dbReference type="EMBL" id="JACTNZ010000009">
    <property type="protein sequence ID" value="KAG5533682.1"/>
    <property type="molecule type" value="Genomic_DNA"/>
</dbReference>
<dbReference type="Proteomes" id="UP000823749">
    <property type="component" value="Chromosome 9"/>
</dbReference>
<protein>
    <submittedName>
        <fullName evidence="1">Uncharacterized protein</fullName>
    </submittedName>
</protein>
<proteinExistence type="predicted"/>
<dbReference type="AlphaFoldDB" id="A0AAV6IXV6"/>
<keyword evidence="2" id="KW-1185">Reference proteome</keyword>
<accession>A0AAV6IXV6</accession>
<evidence type="ECO:0000313" key="2">
    <source>
        <dbReference type="Proteomes" id="UP000823749"/>
    </source>
</evidence>
<name>A0AAV6IXV6_9ERIC</name>
<gene>
    <name evidence="1" type="ORF">RHGRI_027760</name>
</gene>
<comment type="caution">
    <text evidence="1">The sequence shown here is derived from an EMBL/GenBank/DDBJ whole genome shotgun (WGS) entry which is preliminary data.</text>
</comment>
<organism evidence="1 2">
    <name type="scientific">Rhododendron griersonianum</name>
    <dbReference type="NCBI Taxonomy" id="479676"/>
    <lineage>
        <taxon>Eukaryota</taxon>
        <taxon>Viridiplantae</taxon>
        <taxon>Streptophyta</taxon>
        <taxon>Embryophyta</taxon>
        <taxon>Tracheophyta</taxon>
        <taxon>Spermatophyta</taxon>
        <taxon>Magnoliopsida</taxon>
        <taxon>eudicotyledons</taxon>
        <taxon>Gunneridae</taxon>
        <taxon>Pentapetalae</taxon>
        <taxon>asterids</taxon>
        <taxon>Ericales</taxon>
        <taxon>Ericaceae</taxon>
        <taxon>Ericoideae</taxon>
        <taxon>Rhodoreae</taxon>
        <taxon>Rhododendron</taxon>
    </lineage>
</organism>